<keyword evidence="3" id="KW-1185">Reference proteome</keyword>
<dbReference type="RefSeq" id="WP_006165931.1">
    <property type="nucleotide sequence ID" value="NZ_AOIN01000022.1"/>
</dbReference>
<dbReference type="EMBL" id="AOIN01000022">
    <property type="protein sequence ID" value="ELZ04921.1"/>
    <property type="molecule type" value="Genomic_DNA"/>
</dbReference>
<dbReference type="PATRIC" id="fig|1227492.4.peg.563"/>
<gene>
    <name evidence="2" type="ORF">C482_02911</name>
</gene>
<dbReference type="SUPFAM" id="SSF46785">
    <property type="entry name" value="Winged helix' DNA-binding domain"/>
    <property type="match status" value="1"/>
</dbReference>
<dbReference type="InterPro" id="IPR000485">
    <property type="entry name" value="AsnC-type_HTH_dom"/>
</dbReference>
<evidence type="ECO:0000259" key="1">
    <source>
        <dbReference type="Pfam" id="PF13404"/>
    </source>
</evidence>
<proteinExistence type="predicted"/>
<evidence type="ECO:0000313" key="2">
    <source>
        <dbReference type="EMBL" id="ELZ04921.1"/>
    </source>
</evidence>
<dbReference type="Gene3D" id="1.10.10.10">
    <property type="entry name" value="Winged helix-like DNA-binding domain superfamily/Winged helix DNA-binding domain"/>
    <property type="match status" value="1"/>
</dbReference>
<comment type="caution">
    <text evidence="2">The sequence shown here is derived from an EMBL/GenBank/DDBJ whole genome shotgun (WGS) entry which is preliminary data.</text>
</comment>
<sequence>MDDGSTNDVDGIDREILQILLQDPRMPYSEIASRLEAAGYQMSAEGVRHRVVKLFDESEIFLLTSPQARNWEVLRLNVVVKDEPGATEATFEQLGTQNFWLVCRGFGSVDIHGVATVANVAEADALVTAVRALDEVTSVSYFLETDRITNIHDYMGG</sequence>
<organism evidence="2 3">
    <name type="scientific">Natrialba chahannaoensis JCM 10990</name>
    <dbReference type="NCBI Taxonomy" id="1227492"/>
    <lineage>
        <taxon>Archaea</taxon>
        <taxon>Methanobacteriati</taxon>
        <taxon>Methanobacteriota</taxon>
        <taxon>Stenosarchaea group</taxon>
        <taxon>Halobacteria</taxon>
        <taxon>Halobacteriales</taxon>
        <taxon>Natrialbaceae</taxon>
        <taxon>Natrialba</taxon>
    </lineage>
</organism>
<dbReference type="InterPro" id="IPR036388">
    <property type="entry name" value="WH-like_DNA-bd_sf"/>
</dbReference>
<dbReference type="InterPro" id="IPR036390">
    <property type="entry name" value="WH_DNA-bd_sf"/>
</dbReference>
<name>M0B1Y8_9EURY</name>
<dbReference type="STRING" id="1227492.C482_02911"/>
<dbReference type="GO" id="GO:0043565">
    <property type="term" value="F:sequence-specific DNA binding"/>
    <property type="evidence" value="ECO:0007669"/>
    <property type="project" value="InterPro"/>
</dbReference>
<dbReference type="Pfam" id="PF13404">
    <property type="entry name" value="HTH_AsnC-type"/>
    <property type="match status" value="1"/>
</dbReference>
<dbReference type="AlphaFoldDB" id="M0B1Y8"/>
<protein>
    <recommendedName>
        <fullName evidence="1">HTH asnC-type domain-containing protein</fullName>
    </recommendedName>
</protein>
<accession>M0B1Y8</accession>
<dbReference type="OrthoDB" id="193419at2157"/>
<reference evidence="2 3" key="1">
    <citation type="journal article" date="2014" name="PLoS Genet.">
        <title>Phylogenetically driven sequencing of extremely halophilic archaea reveals strategies for static and dynamic osmo-response.</title>
        <authorList>
            <person name="Becker E.A."/>
            <person name="Seitzer P.M."/>
            <person name="Tritt A."/>
            <person name="Larsen D."/>
            <person name="Krusor M."/>
            <person name="Yao A.I."/>
            <person name="Wu D."/>
            <person name="Madern D."/>
            <person name="Eisen J.A."/>
            <person name="Darling A.E."/>
            <person name="Facciotti M.T."/>
        </authorList>
    </citation>
    <scope>NUCLEOTIDE SEQUENCE [LARGE SCALE GENOMIC DNA]</scope>
    <source>
        <strain evidence="2 3">JCM 10990</strain>
    </source>
</reference>
<dbReference type="Proteomes" id="UP000011693">
    <property type="component" value="Unassembled WGS sequence"/>
</dbReference>
<feature type="domain" description="HTH asnC-type" evidence="1">
    <location>
        <begin position="10"/>
        <end position="36"/>
    </location>
</feature>
<evidence type="ECO:0000313" key="3">
    <source>
        <dbReference type="Proteomes" id="UP000011693"/>
    </source>
</evidence>